<gene>
    <name evidence="1" type="ORF">UFOVP15_43</name>
</gene>
<proteinExistence type="predicted"/>
<dbReference type="EMBL" id="LR796150">
    <property type="protein sequence ID" value="CAB4121602.1"/>
    <property type="molecule type" value="Genomic_DNA"/>
</dbReference>
<name>A0A6J5KKK6_9CAUD</name>
<protein>
    <submittedName>
        <fullName evidence="1">Uncharacterized protein</fullName>
    </submittedName>
</protein>
<reference evidence="1" key="1">
    <citation type="submission" date="2020-04" db="EMBL/GenBank/DDBJ databases">
        <authorList>
            <person name="Chiriac C."/>
            <person name="Salcher M."/>
            <person name="Ghai R."/>
            <person name="Kavagutti S V."/>
        </authorList>
    </citation>
    <scope>NUCLEOTIDE SEQUENCE</scope>
</reference>
<evidence type="ECO:0000313" key="1">
    <source>
        <dbReference type="EMBL" id="CAB4121602.1"/>
    </source>
</evidence>
<sequence>MNNDQEQDRGEFAPVQIDVLCPCCRNHFGQDSDQAICVESFGECIFCRFSPNSKGSKSGTQAELSEIVAKQEVKRRFKNQQPKVIDMKKFVAGPVVVPPEEVDVKHKTKYYALLKEYDRVCYLLDKATDKITDQDLMLAIQTARIVDLQTHIENFDGEDR</sequence>
<organism evidence="1">
    <name type="scientific">uncultured Caudovirales phage</name>
    <dbReference type="NCBI Taxonomy" id="2100421"/>
    <lineage>
        <taxon>Viruses</taxon>
        <taxon>Duplodnaviria</taxon>
        <taxon>Heunggongvirae</taxon>
        <taxon>Uroviricota</taxon>
        <taxon>Caudoviricetes</taxon>
        <taxon>Peduoviridae</taxon>
        <taxon>Maltschvirus</taxon>
        <taxon>Maltschvirus maltsch</taxon>
    </lineage>
</organism>
<accession>A0A6J5KKK6</accession>